<proteinExistence type="predicted"/>
<evidence type="ECO:0000259" key="1">
    <source>
        <dbReference type="PROSITE" id="PS51186"/>
    </source>
</evidence>
<keyword evidence="3" id="KW-1185">Reference proteome</keyword>
<organism evidence="2 3">
    <name type="scientific">Deinococcus hopiensis KR-140</name>
    <dbReference type="NCBI Taxonomy" id="695939"/>
    <lineage>
        <taxon>Bacteria</taxon>
        <taxon>Thermotogati</taxon>
        <taxon>Deinococcota</taxon>
        <taxon>Deinococci</taxon>
        <taxon>Deinococcales</taxon>
        <taxon>Deinococcaceae</taxon>
        <taxon>Deinococcus</taxon>
    </lineage>
</organism>
<dbReference type="AlphaFoldDB" id="A0A1W1VV26"/>
<sequence>MSAILLLMEHDVMLSDGAHTLRPLAEADIPDLIALASRNVHEYIHMGVAPTAEVTYLHPLRAADQMPFVQLLNGELAGCTRYLEIRPVRRSLEIGGTWLAPQFMRTGANRTFKRLLLAHAFEVMGTSRVKFKTDIRNLRSQVAIAALGAVREGVLRKDRYRLDGTARDTVVYSITDDEWPSVKARLPHTSQVER</sequence>
<gene>
    <name evidence="2" type="ORF">SAMN00790413_06414</name>
</gene>
<dbReference type="EMBL" id="FWWU01000010">
    <property type="protein sequence ID" value="SMB97209.1"/>
    <property type="molecule type" value="Genomic_DNA"/>
</dbReference>
<dbReference type="Pfam" id="PF13302">
    <property type="entry name" value="Acetyltransf_3"/>
    <property type="match status" value="1"/>
</dbReference>
<reference evidence="2 3" key="1">
    <citation type="submission" date="2017-04" db="EMBL/GenBank/DDBJ databases">
        <authorList>
            <person name="Afonso C.L."/>
            <person name="Miller P.J."/>
            <person name="Scott M.A."/>
            <person name="Spackman E."/>
            <person name="Goraichik I."/>
            <person name="Dimitrov K.M."/>
            <person name="Suarez D.L."/>
            <person name="Swayne D.E."/>
        </authorList>
    </citation>
    <scope>NUCLEOTIDE SEQUENCE [LARGE SCALE GENOMIC DNA]</scope>
    <source>
        <strain evidence="2 3">KR-140</strain>
    </source>
</reference>
<keyword evidence="2" id="KW-0808">Transferase</keyword>
<dbReference type="InterPro" id="IPR016181">
    <property type="entry name" value="Acyl_CoA_acyltransferase"/>
</dbReference>
<dbReference type="SUPFAM" id="SSF55729">
    <property type="entry name" value="Acyl-CoA N-acyltransferases (Nat)"/>
    <property type="match status" value="1"/>
</dbReference>
<evidence type="ECO:0000313" key="3">
    <source>
        <dbReference type="Proteomes" id="UP000192582"/>
    </source>
</evidence>
<dbReference type="STRING" id="695939.SAMN00790413_06414"/>
<dbReference type="GO" id="GO:0016747">
    <property type="term" value="F:acyltransferase activity, transferring groups other than amino-acyl groups"/>
    <property type="evidence" value="ECO:0007669"/>
    <property type="project" value="InterPro"/>
</dbReference>
<dbReference type="PANTHER" id="PTHR43610">
    <property type="entry name" value="BLL6696 PROTEIN"/>
    <property type="match status" value="1"/>
</dbReference>
<dbReference type="InterPro" id="IPR000182">
    <property type="entry name" value="GNAT_dom"/>
</dbReference>
<feature type="domain" description="N-acetyltransferase" evidence="1">
    <location>
        <begin position="19"/>
        <end position="177"/>
    </location>
</feature>
<evidence type="ECO:0000313" key="2">
    <source>
        <dbReference type="EMBL" id="SMB97209.1"/>
    </source>
</evidence>
<dbReference type="PROSITE" id="PS51186">
    <property type="entry name" value="GNAT"/>
    <property type="match status" value="1"/>
</dbReference>
<name>A0A1W1VV26_9DEIO</name>
<accession>A0A1W1VV26</accession>
<dbReference type="Proteomes" id="UP000192582">
    <property type="component" value="Unassembled WGS sequence"/>
</dbReference>
<dbReference type="PANTHER" id="PTHR43610:SF1">
    <property type="entry name" value="N-ACETYLTRANSFERASE DOMAIN-CONTAINING PROTEIN"/>
    <property type="match status" value="1"/>
</dbReference>
<dbReference type="Gene3D" id="3.40.630.30">
    <property type="match status" value="1"/>
</dbReference>
<protein>
    <submittedName>
        <fullName evidence="2">Aminoglycoside 6'-N-acetyltransferase</fullName>
    </submittedName>
</protein>